<protein>
    <submittedName>
        <fullName evidence="4">Sulfatase-like hydrolase/transferase</fullName>
    </submittedName>
</protein>
<dbReference type="PANTHER" id="PTHR45953">
    <property type="entry name" value="IDURONATE 2-SULFATASE"/>
    <property type="match status" value="1"/>
</dbReference>
<dbReference type="PANTHER" id="PTHR45953:SF1">
    <property type="entry name" value="IDURONATE 2-SULFATASE"/>
    <property type="match status" value="1"/>
</dbReference>
<evidence type="ECO:0000256" key="1">
    <source>
        <dbReference type="ARBA" id="ARBA00022723"/>
    </source>
</evidence>
<dbReference type="Proteomes" id="UP000632125">
    <property type="component" value="Unassembled WGS sequence"/>
</dbReference>
<dbReference type="SUPFAM" id="SSF53649">
    <property type="entry name" value="Alkaline phosphatase-like"/>
    <property type="match status" value="1"/>
</dbReference>
<dbReference type="RefSeq" id="WP_190857547.1">
    <property type="nucleotide sequence ID" value="NZ_JACXIY010000001.1"/>
</dbReference>
<organism evidence="4 5">
    <name type="scientific">Paenibacillus arenilitoris</name>
    <dbReference type="NCBI Taxonomy" id="2772299"/>
    <lineage>
        <taxon>Bacteria</taxon>
        <taxon>Bacillati</taxon>
        <taxon>Bacillota</taxon>
        <taxon>Bacilli</taxon>
        <taxon>Bacillales</taxon>
        <taxon>Paenibacillaceae</taxon>
        <taxon>Paenibacillus</taxon>
    </lineage>
</organism>
<name>A0A927H481_9BACL</name>
<keyword evidence="5" id="KW-1185">Reference proteome</keyword>
<dbReference type="GO" id="GO:0005737">
    <property type="term" value="C:cytoplasm"/>
    <property type="evidence" value="ECO:0007669"/>
    <property type="project" value="TreeGrafter"/>
</dbReference>
<gene>
    <name evidence="4" type="ORF">IDH41_01315</name>
</gene>
<accession>A0A927H481</accession>
<dbReference type="InterPro" id="IPR000917">
    <property type="entry name" value="Sulfatase_N"/>
</dbReference>
<dbReference type="GO" id="GO:0008484">
    <property type="term" value="F:sulfuric ester hydrolase activity"/>
    <property type="evidence" value="ECO:0007669"/>
    <property type="project" value="TreeGrafter"/>
</dbReference>
<feature type="domain" description="Sulfatase N-terminal" evidence="3">
    <location>
        <begin position="6"/>
        <end position="328"/>
    </location>
</feature>
<comment type="caution">
    <text evidence="4">The sequence shown here is derived from an EMBL/GenBank/DDBJ whole genome shotgun (WGS) entry which is preliminary data.</text>
</comment>
<keyword evidence="1" id="KW-0479">Metal-binding</keyword>
<sequence>MKKPMNVLFIMTDQQRADSIGPNRHPCADYPNMEKLRSESVAFDNFFTSASPCVPSRHTFLTGRQPWKLGVSENRKFSTGGEETWMQALRDEGYRSVSVGKTHMIHAGSFHIPINPGKSFGGDPDWNHFQFEQSEEPHDYFFDIQTTRRACDALRRLKDTEPFAMFVGFHAPHEPYVLPQKYVDFRKPEDVPLPENRRADEFRDKSEAYRRRAGIFTNKFGEMSDDMVRKGVAGYHCALKMVDDCLGTIMDTLREQGLLDHTLIVYTSDHGEMLGVHGLFNKAATAYESEIRIPFMLRFPDGYKAGEVVEAMGSSLDFAPTLYDLLDISPDVSLPGHSLVPSIQTGEAVRDYVTLFCLGGTMGIRTQTRKLWYHPKFKDGELYDLAEDPQEQHNLYHDKAASGLRGELFELLLHARIVDDERDNLPTKRELRLKDEIKAAYEPQVH</sequence>
<dbReference type="Pfam" id="PF00884">
    <property type="entry name" value="Sulfatase"/>
    <property type="match status" value="1"/>
</dbReference>
<evidence type="ECO:0000259" key="3">
    <source>
        <dbReference type="Pfam" id="PF00884"/>
    </source>
</evidence>
<proteinExistence type="predicted"/>
<dbReference type="AlphaFoldDB" id="A0A927H481"/>
<keyword evidence="2 4" id="KW-0378">Hydrolase</keyword>
<evidence type="ECO:0000256" key="2">
    <source>
        <dbReference type="ARBA" id="ARBA00022801"/>
    </source>
</evidence>
<dbReference type="Gene3D" id="3.40.720.10">
    <property type="entry name" value="Alkaline Phosphatase, subunit A"/>
    <property type="match status" value="1"/>
</dbReference>
<reference evidence="4" key="1">
    <citation type="submission" date="2020-09" db="EMBL/GenBank/DDBJ databases">
        <title>A novel bacterium of genus Paenibacillus, isolated from South China Sea.</title>
        <authorList>
            <person name="Huang H."/>
            <person name="Mo K."/>
            <person name="Hu Y."/>
        </authorList>
    </citation>
    <scope>NUCLEOTIDE SEQUENCE</scope>
    <source>
        <strain evidence="4">IB182493</strain>
    </source>
</reference>
<dbReference type="EMBL" id="JACXIY010000001">
    <property type="protein sequence ID" value="MBD2867198.1"/>
    <property type="molecule type" value="Genomic_DNA"/>
</dbReference>
<evidence type="ECO:0000313" key="5">
    <source>
        <dbReference type="Proteomes" id="UP000632125"/>
    </source>
</evidence>
<evidence type="ECO:0000313" key="4">
    <source>
        <dbReference type="EMBL" id="MBD2867198.1"/>
    </source>
</evidence>
<dbReference type="InterPro" id="IPR017850">
    <property type="entry name" value="Alkaline_phosphatase_core_sf"/>
</dbReference>
<dbReference type="GO" id="GO:0046872">
    <property type="term" value="F:metal ion binding"/>
    <property type="evidence" value="ECO:0007669"/>
    <property type="project" value="UniProtKB-KW"/>
</dbReference>